<evidence type="ECO:0000313" key="2">
    <source>
        <dbReference type="Proteomes" id="UP000250140"/>
    </source>
</evidence>
<dbReference type="Gene3D" id="2.120.10.10">
    <property type="match status" value="1"/>
</dbReference>
<keyword evidence="2" id="KW-1185">Reference proteome</keyword>
<organism evidence="1 2">
    <name type="scientific">Glonium stellatum</name>
    <dbReference type="NCBI Taxonomy" id="574774"/>
    <lineage>
        <taxon>Eukaryota</taxon>
        <taxon>Fungi</taxon>
        <taxon>Dikarya</taxon>
        <taxon>Ascomycota</taxon>
        <taxon>Pezizomycotina</taxon>
        <taxon>Dothideomycetes</taxon>
        <taxon>Pleosporomycetidae</taxon>
        <taxon>Gloniales</taxon>
        <taxon>Gloniaceae</taxon>
        <taxon>Glonium</taxon>
    </lineage>
</organism>
<dbReference type="AlphaFoldDB" id="A0A8E2F2V2"/>
<dbReference type="InterPro" id="IPR023296">
    <property type="entry name" value="Glyco_hydro_beta-prop_sf"/>
</dbReference>
<dbReference type="Proteomes" id="UP000250140">
    <property type="component" value="Unassembled WGS sequence"/>
</dbReference>
<dbReference type="SUPFAM" id="SSF75005">
    <property type="entry name" value="Arabinanase/levansucrase/invertase"/>
    <property type="match status" value="1"/>
</dbReference>
<dbReference type="SUPFAM" id="SSF89372">
    <property type="entry name" value="Fucose-specific lectin"/>
    <property type="match status" value="1"/>
</dbReference>
<sequence>MGGLQQKQTFTESTNGRPVLINQNDNQLVVAWNNANRPSRINVMTSVDGFTWNPKFIISTEGTVGSPGLAYDSATQTTYIAWSGDDPGHHLNILRSNGPALNVWTQKQTIWTQVSVYGPSLAFGAGLLFVAWADDTSNGNLHVATTTDGGASFTTQVTLPEQSNAQPSLVFQSNKLILSWESASNQKLSFAECTDFTTLTFVNNVVINDSGNNVGDPGVFSNMSPSVAFDADGFSWVSWVTASSDGQKNGVLNQIMSEKGTTNGFTDIPNYHRQFRAQKAGSGPALCYYQGNMFIAWQAGSAPFQLQTAILNRGSVAVYGLLPQPPSLWNRLVRMVWG</sequence>
<accession>A0A8E2F2V2</accession>
<reference evidence="1 2" key="1">
    <citation type="journal article" date="2016" name="Nat. Commun.">
        <title>Ectomycorrhizal ecology is imprinted in the genome of the dominant symbiotic fungus Cenococcum geophilum.</title>
        <authorList>
            <consortium name="DOE Joint Genome Institute"/>
            <person name="Peter M."/>
            <person name="Kohler A."/>
            <person name="Ohm R.A."/>
            <person name="Kuo A."/>
            <person name="Krutzmann J."/>
            <person name="Morin E."/>
            <person name="Arend M."/>
            <person name="Barry K.W."/>
            <person name="Binder M."/>
            <person name="Choi C."/>
            <person name="Clum A."/>
            <person name="Copeland A."/>
            <person name="Grisel N."/>
            <person name="Haridas S."/>
            <person name="Kipfer T."/>
            <person name="LaButti K."/>
            <person name="Lindquist E."/>
            <person name="Lipzen A."/>
            <person name="Maire R."/>
            <person name="Meier B."/>
            <person name="Mihaltcheva S."/>
            <person name="Molinier V."/>
            <person name="Murat C."/>
            <person name="Poggeler S."/>
            <person name="Quandt C.A."/>
            <person name="Sperisen C."/>
            <person name="Tritt A."/>
            <person name="Tisserant E."/>
            <person name="Crous P.W."/>
            <person name="Henrissat B."/>
            <person name="Nehls U."/>
            <person name="Egli S."/>
            <person name="Spatafora J.W."/>
            <person name="Grigoriev I.V."/>
            <person name="Martin F.M."/>
        </authorList>
    </citation>
    <scope>NUCLEOTIDE SEQUENCE [LARGE SCALE GENOMIC DNA]</scope>
    <source>
        <strain evidence="1 2">CBS 207.34</strain>
    </source>
</reference>
<gene>
    <name evidence="1" type="ORF">AOQ84DRAFT_353968</name>
</gene>
<evidence type="ECO:0008006" key="3">
    <source>
        <dbReference type="Google" id="ProtNLM"/>
    </source>
</evidence>
<protein>
    <recommendedName>
        <fullName evidence="3">Exo-alpha-sialidase</fullName>
    </recommendedName>
</protein>
<dbReference type="EMBL" id="KV749414">
    <property type="protein sequence ID" value="OCL09541.1"/>
    <property type="molecule type" value="Genomic_DNA"/>
</dbReference>
<evidence type="ECO:0000313" key="1">
    <source>
        <dbReference type="EMBL" id="OCL09541.1"/>
    </source>
</evidence>
<proteinExistence type="predicted"/>
<name>A0A8E2F2V2_9PEZI</name>